<dbReference type="AlphaFoldDB" id="A0AAW2YGW4"/>
<reference evidence="2 3" key="1">
    <citation type="submission" date="2024-03" db="EMBL/GenBank/DDBJ databases">
        <title>The Acrasis kona genome and developmental transcriptomes reveal deep origins of eukaryotic multicellular pathways.</title>
        <authorList>
            <person name="Sheikh S."/>
            <person name="Fu C.-J."/>
            <person name="Brown M.W."/>
            <person name="Baldauf S.L."/>
        </authorList>
    </citation>
    <scope>NUCLEOTIDE SEQUENCE [LARGE SCALE GENOMIC DNA]</scope>
    <source>
        <strain evidence="2 3">ATCC MYA-3509</strain>
    </source>
</reference>
<feature type="transmembrane region" description="Helical" evidence="1">
    <location>
        <begin position="224"/>
        <end position="242"/>
    </location>
</feature>
<keyword evidence="3" id="KW-1185">Reference proteome</keyword>
<evidence type="ECO:0000313" key="3">
    <source>
        <dbReference type="Proteomes" id="UP001431209"/>
    </source>
</evidence>
<keyword evidence="1" id="KW-0812">Transmembrane</keyword>
<gene>
    <name evidence="2" type="ORF">AKO1_010890</name>
</gene>
<organism evidence="2 3">
    <name type="scientific">Acrasis kona</name>
    <dbReference type="NCBI Taxonomy" id="1008807"/>
    <lineage>
        <taxon>Eukaryota</taxon>
        <taxon>Discoba</taxon>
        <taxon>Heterolobosea</taxon>
        <taxon>Tetramitia</taxon>
        <taxon>Eutetramitia</taxon>
        <taxon>Acrasidae</taxon>
        <taxon>Acrasis</taxon>
    </lineage>
</organism>
<evidence type="ECO:0000256" key="1">
    <source>
        <dbReference type="SAM" id="Phobius"/>
    </source>
</evidence>
<proteinExistence type="predicted"/>
<dbReference type="EMBL" id="JAOPGA020000002">
    <property type="protein sequence ID" value="KAL0476274.1"/>
    <property type="molecule type" value="Genomic_DNA"/>
</dbReference>
<dbReference type="Proteomes" id="UP001431209">
    <property type="component" value="Unassembled WGS sequence"/>
</dbReference>
<keyword evidence="1" id="KW-0472">Membrane</keyword>
<comment type="caution">
    <text evidence="2">The sequence shown here is derived from an EMBL/GenBank/DDBJ whole genome shotgun (WGS) entry which is preliminary data.</text>
</comment>
<keyword evidence="1" id="KW-1133">Transmembrane helix</keyword>
<evidence type="ECO:0000313" key="2">
    <source>
        <dbReference type="EMBL" id="KAL0476274.1"/>
    </source>
</evidence>
<name>A0AAW2YGW4_9EUKA</name>
<protein>
    <submittedName>
        <fullName evidence="2">Uncharacterized protein</fullName>
    </submittedName>
</protein>
<accession>A0AAW2YGW4</accession>
<sequence length="270" mass="31283">MVILNIVQESLIVSQLTSKNLVEIATISPPRYDLNHDPLHVKRMSESDQYKRTTMLFEITRTLNSIIDTRRQEESYKVPRVVSMSDLSSRVVVGAEGDSILYVHKRSEKYWEAEFLLSAINVADAANTQIKVSEQEEPNESSFLSALFSFFFNIAPYKERSPVSKKNRVFVDATFDQNDKLITLLDDGTMSLFDLNSSSNGQSNDQFSYFDDDNSLLSLFLYRWKLYLLLLAMLIVFILNELSISKRVNYAREQLQRERERQNGQRPHQD</sequence>